<sequence>MKRLWDADNNDLQQTGNAGPLDDPPCLGLMRDLWTGKDGFSSEPFISSCSSSTSAARRASTADGTTTENQVGEVGTDTPAPISSPNSSPSIGVPSSSTSTMHVSVDTTTTSPAPPKTAHALRQSTKNTKQPRKKAKTQGEHVLKGMELLSSSIAKVASSLSHTNDKTPRDYASASTRVMEKLIEQQQQQTQISTQLLQQQQLQSEAMQQMLVQLAKISDKLSSNQRHNSVALGNCYSA</sequence>
<proteinExistence type="predicted"/>
<name>A0A9W7CZJ6_9STRA</name>
<organism evidence="2 3">
    <name type="scientific">Phytophthora fragariaefolia</name>
    <dbReference type="NCBI Taxonomy" id="1490495"/>
    <lineage>
        <taxon>Eukaryota</taxon>
        <taxon>Sar</taxon>
        <taxon>Stramenopiles</taxon>
        <taxon>Oomycota</taxon>
        <taxon>Peronosporomycetes</taxon>
        <taxon>Peronosporales</taxon>
        <taxon>Peronosporaceae</taxon>
        <taxon>Phytophthora</taxon>
    </lineage>
</organism>
<dbReference type="Proteomes" id="UP001165121">
    <property type="component" value="Unassembled WGS sequence"/>
</dbReference>
<feature type="compositionally biased region" description="Low complexity" evidence="1">
    <location>
        <begin position="79"/>
        <end position="99"/>
    </location>
</feature>
<evidence type="ECO:0000313" key="2">
    <source>
        <dbReference type="EMBL" id="GMF48952.1"/>
    </source>
</evidence>
<reference evidence="2" key="1">
    <citation type="submission" date="2023-04" db="EMBL/GenBank/DDBJ databases">
        <title>Phytophthora fragariaefolia NBRC 109709.</title>
        <authorList>
            <person name="Ichikawa N."/>
            <person name="Sato H."/>
            <person name="Tonouchi N."/>
        </authorList>
    </citation>
    <scope>NUCLEOTIDE SEQUENCE</scope>
    <source>
        <strain evidence="2">NBRC 109709</strain>
    </source>
</reference>
<accession>A0A9W7CZJ6</accession>
<dbReference type="EMBL" id="BSXT01002435">
    <property type="protein sequence ID" value="GMF48952.1"/>
    <property type="molecule type" value="Genomic_DNA"/>
</dbReference>
<evidence type="ECO:0000256" key="1">
    <source>
        <dbReference type="SAM" id="MobiDB-lite"/>
    </source>
</evidence>
<keyword evidence="3" id="KW-1185">Reference proteome</keyword>
<feature type="compositionally biased region" description="Low complexity" evidence="1">
    <location>
        <begin position="41"/>
        <end position="67"/>
    </location>
</feature>
<evidence type="ECO:0000313" key="3">
    <source>
        <dbReference type="Proteomes" id="UP001165121"/>
    </source>
</evidence>
<feature type="compositionally biased region" description="Low complexity" evidence="1">
    <location>
        <begin position="107"/>
        <end position="120"/>
    </location>
</feature>
<gene>
    <name evidence="2" type="ORF">Pfra01_001914500</name>
</gene>
<dbReference type="AlphaFoldDB" id="A0A9W7CZJ6"/>
<protein>
    <submittedName>
        <fullName evidence="2">Unnamed protein product</fullName>
    </submittedName>
</protein>
<feature type="region of interest" description="Disordered" evidence="1">
    <location>
        <begin position="1"/>
        <end position="27"/>
    </location>
</feature>
<comment type="caution">
    <text evidence="2">The sequence shown here is derived from an EMBL/GenBank/DDBJ whole genome shotgun (WGS) entry which is preliminary data.</text>
</comment>
<feature type="region of interest" description="Disordered" evidence="1">
    <location>
        <begin position="40"/>
        <end position="139"/>
    </location>
</feature>